<keyword evidence="3" id="KW-1185">Reference proteome</keyword>
<accession>S3BHD7</accession>
<proteinExistence type="predicted"/>
<organism evidence="2 3">
    <name type="scientific">Sutterella wadsworthensis HGA0223</name>
    <dbReference type="NCBI Taxonomy" id="1203554"/>
    <lineage>
        <taxon>Bacteria</taxon>
        <taxon>Pseudomonadati</taxon>
        <taxon>Pseudomonadota</taxon>
        <taxon>Betaproteobacteria</taxon>
        <taxon>Burkholderiales</taxon>
        <taxon>Sutterellaceae</taxon>
        <taxon>Sutterella</taxon>
    </lineage>
</organism>
<sequence length="111" mass="12832">MPFLLLILPVLAHILLAAHLLFHGLGLFVSVLPLLAVPLLFIPKRWMVWLQSALLVLWGIEWLRSAWELVLQRMAWGEPWMRAGAIVAGCGLFSWLTILVFRQSRIRNFYK</sequence>
<dbReference type="STRING" id="1203554.HMPREF1476_01512"/>
<feature type="transmembrane region" description="Helical" evidence="1">
    <location>
        <begin position="22"/>
        <end position="41"/>
    </location>
</feature>
<feature type="transmembrane region" description="Helical" evidence="1">
    <location>
        <begin position="79"/>
        <end position="101"/>
    </location>
</feature>
<dbReference type="AlphaFoldDB" id="S3BHD7"/>
<keyword evidence="1" id="KW-0472">Membrane</keyword>
<gene>
    <name evidence="2" type="ORF">HMPREF1476_01512</name>
</gene>
<evidence type="ECO:0000313" key="3">
    <source>
        <dbReference type="Proteomes" id="UP000014400"/>
    </source>
</evidence>
<dbReference type="HOGENOM" id="CLU_171160_0_0_4"/>
<dbReference type="Proteomes" id="UP000014400">
    <property type="component" value="Unassembled WGS sequence"/>
</dbReference>
<comment type="caution">
    <text evidence="2">The sequence shown here is derived from an EMBL/GenBank/DDBJ whole genome shotgun (WGS) entry which is preliminary data.</text>
</comment>
<reference evidence="2 3" key="1">
    <citation type="submission" date="2013-04" db="EMBL/GenBank/DDBJ databases">
        <title>The Genome Sequence of Sutterella wadsworthensis HGA0223.</title>
        <authorList>
            <consortium name="The Broad Institute Genomics Platform"/>
            <person name="Earl A."/>
            <person name="Ward D."/>
            <person name="Feldgarden M."/>
            <person name="Gevers D."/>
            <person name="Schmidt T.M."/>
            <person name="Dover J."/>
            <person name="Dai D."/>
            <person name="Walker B."/>
            <person name="Young S."/>
            <person name="Zeng Q."/>
            <person name="Gargeya S."/>
            <person name="Fitzgerald M."/>
            <person name="Haas B."/>
            <person name="Abouelleil A."/>
            <person name="Allen A.W."/>
            <person name="Alvarado L."/>
            <person name="Arachchi H.M."/>
            <person name="Berlin A.M."/>
            <person name="Chapman S.B."/>
            <person name="Gainer-Dewar J."/>
            <person name="Goldberg J."/>
            <person name="Griggs A."/>
            <person name="Gujja S."/>
            <person name="Hansen M."/>
            <person name="Howarth C."/>
            <person name="Imamovic A."/>
            <person name="Ireland A."/>
            <person name="Larimer J."/>
            <person name="McCowan C."/>
            <person name="Murphy C."/>
            <person name="Pearson M."/>
            <person name="Poon T.W."/>
            <person name="Priest M."/>
            <person name="Roberts A."/>
            <person name="Saif S."/>
            <person name="Shea T."/>
            <person name="Sisk P."/>
            <person name="Sykes S."/>
            <person name="Wortman J."/>
            <person name="Nusbaum C."/>
            <person name="Birren B."/>
        </authorList>
    </citation>
    <scope>NUCLEOTIDE SEQUENCE [LARGE SCALE GENOMIC DNA]</scope>
    <source>
        <strain evidence="2 3">HGA0223</strain>
    </source>
</reference>
<keyword evidence="1" id="KW-1133">Transmembrane helix</keyword>
<protein>
    <submittedName>
        <fullName evidence="2">Uncharacterized protein</fullName>
    </submittedName>
</protein>
<dbReference type="PATRIC" id="fig|1203554.3.peg.1590"/>
<evidence type="ECO:0000313" key="2">
    <source>
        <dbReference type="EMBL" id="EPD98770.1"/>
    </source>
</evidence>
<keyword evidence="1" id="KW-0812">Transmembrane</keyword>
<name>S3BHD7_9BURK</name>
<evidence type="ECO:0000256" key="1">
    <source>
        <dbReference type="SAM" id="Phobius"/>
    </source>
</evidence>
<feature type="transmembrane region" description="Helical" evidence="1">
    <location>
        <begin position="48"/>
        <end position="67"/>
    </location>
</feature>
<dbReference type="EMBL" id="ATCF01000021">
    <property type="protein sequence ID" value="EPD98770.1"/>
    <property type="molecule type" value="Genomic_DNA"/>
</dbReference>
<dbReference type="eggNOG" id="ENOG502ZI2V">
    <property type="taxonomic scope" value="Bacteria"/>
</dbReference>
<dbReference type="RefSeq" id="WP_016474714.1">
    <property type="nucleotide sequence ID" value="NZ_KE150480.1"/>
</dbReference>